<organism evidence="1 2">
    <name type="scientific">Linnemannia gamsii</name>
    <dbReference type="NCBI Taxonomy" id="64522"/>
    <lineage>
        <taxon>Eukaryota</taxon>
        <taxon>Fungi</taxon>
        <taxon>Fungi incertae sedis</taxon>
        <taxon>Mucoromycota</taxon>
        <taxon>Mortierellomycotina</taxon>
        <taxon>Mortierellomycetes</taxon>
        <taxon>Mortierellales</taxon>
        <taxon>Mortierellaceae</taxon>
        <taxon>Linnemannia</taxon>
    </lineage>
</organism>
<evidence type="ECO:0000313" key="1">
    <source>
        <dbReference type="EMBL" id="KAG0275154.1"/>
    </source>
</evidence>
<comment type="caution">
    <text evidence="1">The sequence shown here is derived from an EMBL/GenBank/DDBJ whole genome shotgun (WGS) entry which is preliminary data.</text>
</comment>
<feature type="non-terminal residue" evidence="1">
    <location>
        <position position="57"/>
    </location>
</feature>
<name>A0ABQ7JJC2_9FUNG</name>
<proteinExistence type="predicted"/>
<gene>
    <name evidence="1" type="ORF">BGZ96_003904</name>
</gene>
<protein>
    <submittedName>
        <fullName evidence="1">Uncharacterized protein</fullName>
    </submittedName>
</protein>
<dbReference type="Proteomes" id="UP001194696">
    <property type="component" value="Unassembled WGS sequence"/>
</dbReference>
<reference evidence="1 2" key="1">
    <citation type="journal article" date="2020" name="Fungal Divers.">
        <title>Resolving the Mortierellaceae phylogeny through synthesis of multi-gene phylogenetics and phylogenomics.</title>
        <authorList>
            <person name="Vandepol N."/>
            <person name="Liber J."/>
            <person name="Desiro A."/>
            <person name="Na H."/>
            <person name="Kennedy M."/>
            <person name="Barry K."/>
            <person name="Grigoriev I.V."/>
            <person name="Miller A.N."/>
            <person name="O'Donnell K."/>
            <person name="Stajich J.E."/>
            <person name="Bonito G."/>
        </authorList>
    </citation>
    <scope>NUCLEOTIDE SEQUENCE [LARGE SCALE GENOMIC DNA]</scope>
    <source>
        <strain evidence="1 2">AD045</strain>
    </source>
</reference>
<accession>A0ABQ7JJC2</accession>
<sequence>MSSTELTAKRVSEVVNKELDETLAAWGLTCQHAGAALTGVLIMQKGETLAETMQPAP</sequence>
<dbReference type="EMBL" id="JAAAIM010001895">
    <property type="protein sequence ID" value="KAG0275154.1"/>
    <property type="molecule type" value="Genomic_DNA"/>
</dbReference>
<evidence type="ECO:0000313" key="2">
    <source>
        <dbReference type="Proteomes" id="UP001194696"/>
    </source>
</evidence>
<keyword evidence="2" id="KW-1185">Reference proteome</keyword>